<dbReference type="AlphaFoldDB" id="A0A3E2VFC8"/>
<dbReference type="Pfam" id="PF03830">
    <property type="entry name" value="PTSIIB_sorb"/>
    <property type="match status" value="1"/>
</dbReference>
<dbReference type="EMBL" id="QVEV01000061">
    <property type="protein sequence ID" value="RGC09037.1"/>
    <property type="molecule type" value="Genomic_DNA"/>
</dbReference>
<accession>A0A3E2VFC8</accession>
<name>A0A3E2VFC8_CLOIN</name>
<keyword evidence="6" id="KW-0598">Phosphotransferase system</keyword>
<dbReference type="RefSeq" id="WP_117444934.1">
    <property type="nucleotide sequence ID" value="NZ_JAJFEN010000079.1"/>
</dbReference>
<dbReference type="Proteomes" id="UP000260025">
    <property type="component" value="Unassembled WGS sequence"/>
</dbReference>
<dbReference type="GO" id="GO:0005737">
    <property type="term" value="C:cytoplasm"/>
    <property type="evidence" value="ECO:0007669"/>
    <property type="project" value="UniProtKB-SubCell"/>
</dbReference>
<evidence type="ECO:0000256" key="1">
    <source>
        <dbReference type="ARBA" id="ARBA00004496"/>
    </source>
</evidence>
<keyword evidence="7" id="KW-0418">Kinase</keyword>
<dbReference type="InterPro" id="IPR036667">
    <property type="entry name" value="PTS_IIB_sorbose-sp_sf"/>
</dbReference>
<dbReference type="PROSITE" id="PS51101">
    <property type="entry name" value="PTS_EIIB_TYPE_4"/>
    <property type="match status" value="1"/>
</dbReference>
<reference evidence="9 10" key="1">
    <citation type="submission" date="2018-08" db="EMBL/GenBank/DDBJ databases">
        <title>A genome reference for cultivated species of the human gut microbiota.</title>
        <authorList>
            <person name="Zou Y."/>
            <person name="Xue W."/>
            <person name="Luo G."/>
        </authorList>
    </citation>
    <scope>NUCLEOTIDE SEQUENCE [LARGE SCALE GENOMIC DNA]</scope>
    <source>
        <strain evidence="9 10">OF01-2LB</strain>
    </source>
</reference>
<keyword evidence="2" id="KW-0813">Transport</keyword>
<evidence type="ECO:0000256" key="3">
    <source>
        <dbReference type="ARBA" id="ARBA00022490"/>
    </source>
</evidence>
<protein>
    <submittedName>
        <fullName evidence="9">PTS mannose/fructose/sorbose transporter subunit IIB</fullName>
    </submittedName>
</protein>
<feature type="domain" description="PTS EIIB type-4" evidence="8">
    <location>
        <begin position="1"/>
        <end position="154"/>
    </location>
</feature>
<keyword evidence="4" id="KW-0762">Sugar transport</keyword>
<dbReference type="OrthoDB" id="9788818at2"/>
<keyword evidence="5" id="KW-0808">Transferase</keyword>
<evidence type="ECO:0000256" key="7">
    <source>
        <dbReference type="ARBA" id="ARBA00022777"/>
    </source>
</evidence>
<sequence>MDIILGRLDNRLLHGIIATQWVQHTACERLMIIDDEVALDSQKKDIMRIAKPAGMPLSIITTQTAVDNFKKGKYSGKRVFVVARKPQTFLTLQKQGITIAALNIGGSAGEKDETIKLYGRYSCSEADQKCLEALKAAGVRMFMQYVPADTKIEY</sequence>
<dbReference type="GO" id="GO:0009401">
    <property type="term" value="P:phosphoenolpyruvate-dependent sugar phosphotransferase system"/>
    <property type="evidence" value="ECO:0007669"/>
    <property type="project" value="UniProtKB-KW"/>
</dbReference>
<evidence type="ECO:0000313" key="10">
    <source>
        <dbReference type="Proteomes" id="UP000260025"/>
    </source>
</evidence>
<evidence type="ECO:0000256" key="2">
    <source>
        <dbReference type="ARBA" id="ARBA00022448"/>
    </source>
</evidence>
<comment type="subcellular location">
    <subcellularLocation>
        <location evidence="1">Cytoplasm</location>
    </subcellularLocation>
</comment>
<evidence type="ECO:0000256" key="5">
    <source>
        <dbReference type="ARBA" id="ARBA00022679"/>
    </source>
</evidence>
<organism evidence="9 10">
    <name type="scientific">Clostridium innocuum</name>
    <dbReference type="NCBI Taxonomy" id="1522"/>
    <lineage>
        <taxon>Bacteria</taxon>
        <taxon>Bacillati</taxon>
        <taxon>Bacillota</taxon>
        <taxon>Clostridia</taxon>
        <taxon>Eubacteriales</taxon>
        <taxon>Clostridiaceae</taxon>
        <taxon>Clostridium</taxon>
    </lineage>
</organism>
<evidence type="ECO:0000256" key="6">
    <source>
        <dbReference type="ARBA" id="ARBA00022683"/>
    </source>
</evidence>
<gene>
    <name evidence="9" type="ORF">DXA38_21310</name>
</gene>
<comment type="caution">
    <text evidence="9">The sequence shown here is derived from an EMBL/GenBank/DDBJ whole genome shotgun (WGS) entry which is preliminary data.</text>
</comment>
<evidence type="ECO:0000313" key="9">
    <source>
        <dbReference type="EMBL" id="RGC09037.1"/>
    </source>
</evidence>
<dbReference type="Gene3D" id="3.40.35.10">
    <property type="entry name" value="Phosphotransferase system, sorbose subfamily IIB component"/>
    <property type="match status" value="1"/>
</dbReference>
<dbReference type="GO" id="GO:0008982">
    <property type="term" value="F:protein-N(PI)-phosphohistidine-sugar phosphotransferase activity"/>
    <property type="evidence" value="ECO:0007669"/>
    <property type="project" value="InterPro"/>
</dbReference>
<evidence type="ECO:0000256" key="4">
    <source>
        <dbReference type="ARBA" id="ARBA00022597"/>
    </source>
</evidence>
<dbReference type="GO" id="GO:0016301">
    <property type="term" value="F:kinase activity"/>
    <property type="evidence" value="ECO:0007669"/>
    <property type="project" value="UniProtKB-KW"/>
</dbReference>
<proteinExistence type="predicted"/>
<dbReference type="InterPro" id="IPR004720">
    <property type="entry name" value="PTS_IIB_sorbose-sp"/>
</dbReference>
<dbReference type="SUPFAM" id="SSF52728">
    <property type="entry name" value="PTS IIb component"/>
    <property type="match status" value="1"/>
</dbReference>
<evidence type="ECO:0000259" key="8">
    <source>
        <dbReference type="PROSITE" id="PS51101"/>
    </source>
</evidence>
<keyword evidence="3" id="KW-0963">Cytoplasm</keyword>